<reference evidence="1 2" key="1">
    <citation type="submission" date="2019-12" db="EMBL/GenBank/DDBJ databases">
        <title>The genome of Stappia indica PHM037.</title>
        <authorList>
            <person name="Kacar D."/>
            <person name="Galan B."/>
            <person name="Canedo L."/>
            <person name="Rodriguez P."/>
            <person name="de la Calle F."/>
            <person name="Garcia J.L."/>
        </authorList>
    </citation>
    <scope>NUCLEOTIDE SEQUENCE [LARGE SCALE GENOMIC DNA]</scope>
    <source>
        <strain evidence="1 2">PHM037</strain>
    </source>
</reference>
<name>A0A857CD00_9HYPH</name>
<proteinExistence type="predicted"/>
<evidence type="ECO:0000313" key="2">
    <source>
        <dbReference type="Proteomes" id="UP000435648"/>
    </source>
</evidence>
<gene>
    <name evidence="1" type="ORF">GH266_20780</name>
</gene>
<dbReference type="AlphaFoldDB" id="A0A857CD00"/>
<dbReference type="RefSeq" id="WP_158195540.1">
    <property type="nucleotide sequence ID" value="NZ_CP046908.1"/>
</dbReference>
<evidence type="ECO:0000313" key="1">
    <source>
        <dbReference type="EMBL" id="QGZ36717.1"/>
    </source>
</evidence>
<dbReference type="KEGG" id="siw:GH266_20780"/>
<accession>A0A857CD00</accession>
<sequence>MDDKETIVSIAKSLAKHDGPGTARMMDAFLQKNQDLDPAESGYAPADGVSPDTVLALMEIARECWNFVCVYAGPTIEYTVGSLTIYKTVWPMISGKSTLTEDEAKELVLEGLKKAEELKRSKKDLETQSPT</sequence>
<organism evidence="1 2">
    <name type="scientific">Stappia indica</name>
    <dbReference type="NCBI Taxonomy" id="538381"/>
    <lineage>
        <taxon>Bacteria</taxon>
        <taxon>Pseudomonadati</taxon>
        <taxon>Pseudomonadota</taxon>
        <taxon>Alphaproteobacteria</taxon>
        <taxon>Hyphomicrobiales</taxon>
        <taxon>Stappiaceae</taxon>
        <taxon>Stappia</taxon>
    </lineage>
</organism>
<dbReference type="EMBL" id="CP046908">
    <property type="protein sequence ID" value="QGZ36717.1"/>
    <property type="molecule type" value="Genomic_DNA"/>
</dbReference>
<dbReference type="Proteomes" id="UP000435648">
    <property type="component" value="Chromosome"/>
</dbReference>
<protein>
    <submittedName>
        <fullName evidence="1">Uncharacterized protein</fullName>
    </submittedName>
</protein>